<dbReference type="GO" id="GO:0009507">
    <property type="term" value="C:chloroplast"/>
    <property type="evidence" value="ECO:0007669"/>
    <property type="project" value="UniProtKB-SubCell"/>
</dbReference>
<evidence type="ECO:0000313" key="8">
    <source>
        <dbReference type="EnsemblProtists" id="EKX40688"/>
    </source>
</evidence>
<evidence type="ECO:0000256" key="4">
    <source>
        <dbReference type="PIRSR" id="PIRSR606689-1"/>
    </source>
</evidence>
<dbReference type="GO" id="GO:0003924">
    <property type="term" value="F:GTPase activity"/>
    <property type="evidence" value="ECO:0007669"/>
    <property type="project" value="InterPro"/>
</dbReference>
<dbReference type="NCBIfam" id="TIGR00231">
    <property type="entry name" value="small_GTP"/>
    <property type="match status" value="1"/>
</dbReference>
<dbReference type="OrthoDB" id="2011769at2759"/>
<protein>
    <submittedName>
        <fullName evidence="7 8">Uncharacterized protein</fullName>
    </submittedName>
</protein>
<proteinExistence type="inferred from homology"/>
<dbReference type="Pfam" id="PF00025">
    <property type="entry name" value="Arf"/>
    <property type="match status" value="1"/>
</dbReference>
<dbReference type="GeneID" id="17297339"/>
<dbReference type="Gene3D" id="3.40.50.300">
    <property type="entry name" value="P-loop containing nucleotide triphosphate hydrolases"/>
    <property type="match status" value="1"/>
</dbReference>
<dbReference type="KEGG" id="gtt:GUITHDRAFT_75303"/>
<keyword evidence="5" id="KW-0460">Magnesium</keyword>
<keyword evidence="3 4" id="KW-0342">GTP-binding</keyword>
<name>L1IWP1_GUITC</name>
<evidence type="ECO:0000256" key="1">
    <source>
        <dbReference type="ARBA" id="ARBA00004229"/>
    </source>
</evidence>
<dbReference type="STRING" id="905079.L1IWP1"/>
<comment type="subcellular location">
    <subcellularLocation>
        <location evidence="1">Plastid</location>
        <location evidence="1">Chloroplast</location>
    </subcellularLocation>
</comment>
<keyword evidence="9" id="KW-1185">Reference proteome</keyword>
<reference evidence="9" key="2">
    <citation type="submission" date="2012-11" db="EMBL/GenBank/DDBJ databases">
        <authorList>
            <person name="Kuo A."/>
            <person name="Curtis B.A."/>
            <person name="Tanifuji G."/>
            <person name="Burki F."/>
            <person name="Gruber A."/>
            <person name="Irimia M."/>
            <person name="Maruyama S."/>
            <person name="Arias M.C."/>
            <person name="Ball S.G."/>
            <person name="Gile G.H."/>
            <person name="Hirakawa Y."/>
            <person name="Hopkins J.F."/>
            <person name="Rensing S.A."/>
            <person name="Schmutz J."/>
            <person name="Symeonidi A."/>
            <person name="Elias M."/>
            <person name="Eveleigh R.J."/>
            <person name="Herman E.K."/>
            <person name="Klute M.J."/>
            <person name="Nakayama T."/>
            <person name="Obornik M."/>
            <person name="Reyes-Prieto A."/>
            <person name="Armbrust E.V."/>
            <person name="Aves S.J."/>
            <person name="Beiko R.G."/>
            <person name="Coutinho P."/>
            <person name="Dacks J.B."/>
            <person name="Durnford D.G."/>
            <person name="Fast N.M."/>
            <person name="Green B.R."/>
            <person name="Grisdale C."/>
            <person name="Hempe F."/>
            <person name="Henrissat B."/>
            <person name="Hoppner M.P."/>
            <person name="Ishida K.-I."/>
            <person name="Kim E."/>
            <person name="Koreny L."/>
            <person name="Kroth P.G."/>
            <person name="Liu Y."/>
            <person name="Malik S.-B."/>
            <person name="Maier U.G."/>
            <person name="McRose D."/>
            <person name="Mock T."/>
            <person name="Neilson J.A."/>
            <person name="Onodera N.T."/>
            <person name="Poole A.M."/>
            <person name="Pritham E.J."/>
            <person name="Richards T.A."/>
            <person name="Rocap G."/>
            <person name="Roy S.W."/>
            <person name="Sarai C."/>
            <person name="Schaack S."/>
            <person name="Shirato S."/>
            <person name="Slamovits C.H."/>
            <person name="Spencer D.F."/>
            <person name="Suzuki S."/>
            <person name="Worden A.Z."/>
            <person name="Zauner S."/>
            <person name="Barry K."/>
            <person name="Bell C."/>
            <person name="Bharti A.K."/>
            <person name="Crow J.A."/>
            <person name="Grimwood J."/>
            <person name="Kramer R."/>
            <person name="Lindquist E."/>
            <person name="Lucas S."/>
            <person name="Salamov A."/>
            <person name="McFadden G.I."/>
            <person name="Lane C.E."/>
            <person name="Keeling P.J."/>
            <person name="Gray M.W."/>
            <person name="Grigoriev I.V."/>
            <person name="Archibald J.M."/>
        </authorList>
    </citation>
    <scope>NUCLEOTIDE SEQUENCE</scope>
    <source>
        <strain evidence="9">CCMP2712</strain>
    </source>
</reference>
<feature type="binding site" evidence="4">
    <location>
        <begin position="24"/>
        <end position="31"/>
    </location>
    <ligand>
        <name>GTP</name>
        <dbReference type="ChEBI" id="CHEBI:37565"/>
    </ligand>
</feature>
<dbReference type="SMART" id="SM00175">
    <property type="entry name" value="RAB"/>
    <property type="match status" value="1"/>
</dbReference>
<reference evidence="8" key="3">
    <citation type="submission" date="2015-06" db="UniProtKB">
        <authorList>
            <consortium name="EnsemblProtists"/>
        </authorList>
    </citation>
    <scope>IDENTIFICATION</scope>
</reference>
<dbReference type="InterPro" id="IPR006689">
    <property type="entry name" value="Small_GTPase_ARF/SAR"/>
</dbReference>
<gene>
    <name evidence="7" type="ORF">GUITHDRAFT_75303</name>
</gene>
<feature type="binding site" evidence="5">
    <location>
        <position position="48"/>
    </location>
    <ligand>
        <name>Mg(2+)</name>
        <dbReference type="ChEBI" id="CHEBI:18420"/>
    </ligand>
</feature>
<dbReference type="SMART" id="SM00178">
    <property type="entry name" value="SAR"/>
    <property type="match status" value="1"/>
</dbReference>
<dbReference type="InterPro" id="IPR005225">
    <property type="entry name" value="Small_GTP-bd"/>
</dbReference>
<dbReference type="AlphaFoldDB" id="L1IWP1"/>
<dbReference type="GO" id="GO:0005525">
    <property type="term" value="F:GTP binding"/>
    <property type="evidence" value="ECO:0007669"/>
    <property type="project" value="UniProtKB-KW"/>
</dbReference>
<dbReference type="PANTHER" id="PTHR11711">
    <property type="entry name" value="ADP RIBOSYLATION FACTOR-RELATED"/>
    <property type="match status" value="1"/>
</dbReference>
<dbReference type="PRINTS" id="PR00328">
    <property type="entry name" value="SAR1GTPBP"/>
</dbReference>
<dbReference type="RefSeq" id="XP_005827668.1">
    <property type="nucleotide sequence ID" value="XM_005827611.1"/>
</dbReference>
<evidence type="ECO:0000256" key="5">
    <source>
        <dbReference type="PIRSR" id="PIRSR606689-2"/>
    </source>
</evidence>
<dbReference type="FunFam" id="3.40.50.300:FF:000728">
    <property type="entry name" value="ADP-ribosylation factor-like protein 5"/>
    <property type="match status" value="1"/>
</dbReference>
<dbReference type="SUPFAM" id="SSF52540">
    <property type="entry name" value="P-loop containing nucleoside triphosphate hydrolases"/>
    <property type="match status" value="1"/>
</dbReference>
<dbReference type="GO" id="GO:0046872">
    <property type="term" value="F:metal ion binding"/>
    <property type="evidence" value="ECO:0007669"/>
    <property type="project" value="UniProtKB-KW"/>
</dbReference>
<evidence type="ECO:0000313" key="9">
    <source>
        <dbReference type="Proteomes" id="UP000011087"/>
    </source>
</evidence>
<dbReference type="InterPro" id="IPR027417">
    <property type="entry name" value="P-loop_NTPase"/>
</dbReference>
<sequence length="178" mass="19995">MGVLFSKLWERLFSSGSYKIIIIGLDNAGKTTTLYRLNLGDVVVTQPTIGSNVEEVVHNNIRFECWDLGGQESLRPSWGSYYVNAHAIILVVDSTDRDRISSVRDELRNLLTHEDLKKAVILILANKQDLRDAMTAVEISDSLLLHSIRSHEWHIQAACALTGEGHREGLDWIASKLK</sequence>
<dbReference type="OMA" id="FTCWDLG"/>
<evidence type="ECO:0000256" key="3">
    <source>
        <dbReference type="ARBA" id="ARBA00023134"/>
    </source>
</evidence>
<dbReference type="HOGENOM" id="CLU_040729_9_3_1"/>
<dbReference type="Proteomes" id="UP000011087">
    <property type="component" value="Unassembled WGS sequence"/>
</dbReference>
<dbReference type="PROSITE" id="PS51417">
    <property type="entry name" value="ARF"/>
    <property type="match status" value="1"/>
</dbReference>
<evidence type="ECO:0000256" key="2">
    <source>
        <dbReference type="ARBA" id="ARBA00022741"/>
    </source>
</evidence>
<feature type="binding site" evidence="4">
    <location>
        <begin position="126"/>
        <end position="129"/>
    </location>
    <ligand>
        <name>GTP</name>
        <dbReference type="ChEBI" id="CHEBI:37565"/>
    </ligand>
</feature>
<reference evidence="7 9" key="1">
    <citation type="journal article" date="2012" name="Nature">
        <title>Algal genomes reveal evolutionary mosaicism and the fate of nucleomorphs.</title>
        <authorList>
            <consortium name="DOE Joint Genome Institute"/>
            <person name="Curtis B.A."/>
            <person name="Tanifuji G."/>
            <person name="Burki F."/>
            <person name="Gruber A."/>
            <person name="Irimia M."/>
            <person name="Maruyama S."/>
            <person name="Arias M.C."/>
            <person name="Ball S.G."/>
            <person name="Gile G.H."/>
            <person name="Hirakawa Y."/>
            <person name="Hopkins J.F."/>
            <person name="Kuo A."/>
            <person name="Rensing S.A."/>
            <person name="Schmutz J."/>
            <person name="Symeonidi A."/>
            <person name="Elias M."/>
            <person name="Eveleigh R.J."/>
            <person name="Herman E.K."/>
            <person name="Klute M.J."/>
            <person name="Nakayama T."/>
            <person name="Obornik M."/>
            <person name="Reyes-Prieto A."/>
            <person name="Armbrust E.V."/>
            <person name="Aves S.J."/>
            <person name="Beiko R.G."/>
            <person name="Coutinho P."/>
            <person name="Dacks J.B."/>
            <person name="Durnford D.G."/>
            <person name="Fast N.M."/>
            <person name="Green B.R."/>
            <person name="Grisdale C.J."/>
            <person name="Hempel F."/>
            <person name="Henrissat B."/>
            <person name="Hoppner M.P."/>
            <person name="Ishida K."/>
            <person name="Kim E."/>
            <person name="Koreny L."/>
            <person name="Kroth P.G."/>
            <person name="Liu Y."/>
            <person name="Malik S.B."/>
            <person name="Maier U.G."/>
            <person name="McRose D."/>
            <person name="Mock T."/>
            <person name="Neilson J.A."/>
            <person name="Onodera N.T."/>
            <person name="Poole A.M."/>
            <person name="Pritham E.J."/>
            <person name="Richards T.A."/>
            <person name="Rocap G."/>
            <person name="Roy S.W."/>
            <person name="Sarai C."/>
            <person name="Schaack S."/>
            <person name="Shirato S."/>
            <person name="Slamovits C.H."/>
            <person name="Spencer D.F."/>
            <person name="Suzuki S."/>
            <person name="Worden A.Z."/>
            <person name="Zauner S."/>
            <person name="Barry K."/>
            <person name="Bell C."/>
            <person name="Bharti A.K."/>
            <person name="Crow J.A."/>
            <person name="Grimwood J."/>
            <person name="Kramer R."/>
            <person name="Lindquist E."/>
            <person name="Lucas S."/>
            <person name="Salamov A."/>
            <person name="McFadden G.I."/>
            <person name="Lane C.E."/>
            <person name="Keeling P.J."/>
            <person name="Gray M.W."/>
            <person name="Grigoriev I.V."/>
            <person name="Archibald J.M."/>
        </authorList>
    </citation>
    <scope>NUCLEOTIDE SEQUENCE</scope>
    <source>
        <strain evidence="7 9">CCMP2712</strain>
    </source>
</reference>
<evidence type="ECO:0000256" key="6">
    <source>
        <dbReference type="RuleBase" id="RU003925"/>
    </source>
</evidence>
<dbReference type="EnsemblProtists" id="EKX40688">
    <property type="protein sequence ID" value="EKX40688"/>
    <property type="gene ID" value="GUITHDRAFT_75303"/>
</dbReference>
<keyword evidence="5" id="KW-0479">Metal-binding</keyword>
<evidence type="ECO:0000313" key="7">
    <source>
        <dbReference type="EMBL" id="EKX40688.1"/>
    </source>
</evidence>
<organism evidence="7">
    <name type="scientific">Guillardia theta (strain CCMP2712)</name>
    <name type="common">Cryptophyte</name>
    <dbReference type="NCBI Taxonomy" id="905079"/>
    <lineage>
        <taxon>Eukaryota</taxon>
        <taxon>Cryptophyceae</taxon>
        <taxon>Pyrenomonadales</taxon>
        <taxon>Geminigeraceae</taxon>
        <taxon>Guillardia</taxon>
    </lineage>
</organism>
<dbReference type="InterPro" id="IPR024156">
    <property type="entry name" value="Small_GTPase_ARF"/>
</dbReference>
<comment type="similarity">
    <text evidence="6">Belongs to the small GTPase superfamily. Arf family.</text>
</comment>
<dbReference type="SMART" id="SM00177">
    <property type="entry name" value="ARF"/>
    <property type="match status" value="1"/>
</dbReference>
<dbReference type="PROSITE" id="PS51419">
    <property type="entry name" value="RAB"/>
    <property type="match status" value="1"/>
</dbReference>
<accession>L1IWP1</accession>
<keyword evidence="2 4" id="KW-0547">Nucleotide-binding</keyword>
<dbReference type="EMBL" id="JH993029">
    <property type="protein sequence ID" value="EKX40688.1"/>
    <property type="molecule type" value="Genomic_DNA"/>
</dbReference>
<dbReference type="eggNOG" id="KOG0070">
    <property type="taxonomic scope" value="Eukaryota"/>
</dbReference>
<dbReference type="PaxDb" id="55529-EKX40688"/>
<feature type="binding site" evidence="4">
    <location>
        <position position="70"/>
    </location>
    <ligand>
        <name>GTP</name>
        <dbReference type="ChEBI" id="CHEBI:37565"/>
    </ligand>
</feature>
<dbReference type="CDD" id="cd04153">
    <property type="entry name" value="Arl5_Arl8"/>
    <property type="match status" value="1"/>
</dbReference>
<feature type="binding site" evidence="5">
    <location>
        <position position="31"/>
    </location>
    <ligand>
        <name>Mg(2+)</name>
        <dbReference type="ChEBI" id="CHEBI:18420"/>
    </ligand>
</feature>